<dbReference type="HOGENOM" id="CLU_228990_0_0_1"/>
<feature type="region of interest" description="Disordered" evidence="5">
    <location>
        <begin position="585"/>
        <end position="665"/>
    </location>
</feature>
<feature type="compositionally biased region" description="Low complexity" evidence="5">
    <location>
        <begin position="2220"/>
        <end position="2234"/>
    </location>
</feature>
<dbReference type="KEGG" id="lgi:LOTGIDRAFT_152594"/>
<keyword evidence="2" id="KW-0539">Nucleus</keyword>
<dbReference type="PANTHER" id="PTHR15502:SF7">
    <property type="entry name" value="CALCINEURIN-BINDING PROTEIN CABIN-1"/>
    <property type="match status" value="1"/>
</dbReference>
<feature type="compositionally biased region" description="Basic and acidic residues" evidence="5">
    <location>
        <begin position="1601"/>
        <end position="1613"/>
    </location>
</feature>
<gene>
    <name evidence="6" type="ORF">LOTGIDRAFT_152594</name>
</gene>
<feature type="repeat" description="TPR" evidence="3">
    <location>
        <begin position="174"/>
        <end position="207"/>
    </location>
</feature>
<feature type="region of interest" description="Disordered" evidence="5">
    <location>
        <begin position="1873"/>
        <end position="1901"/>
    </location>
</feature>
<accession>V4C747</accession>
<evidence type="ECO:0000313" key="6">
    <source>
        <dbReference type="EMBL" id="ESO97504.1"/>
    </source>
</evidence>
<dbReference type="EMBL" id="KB201304">
    <property type="protein sequence ID" value="ESO97504.1"/>
    <property type="molecule type" value="Genomic_DNA"/>
</dbReference>
<organism evidence="6 7">
    <name type="scientific">Lottia gigantea</name>
    <name type="common">Giant owl limpet</name>
    <dbReference type="NCBI Taxonomy" id="225164"/>
    <lineage>
        <taxon>Eukaryota</taxon>
        <taxon>Metazoa</taxon>
        <taxon>Spiralia</taxon>
        <taxon>Lophotrochozoa</taxon>
        <taxon>Mollusca</taxon>
        <taxon>Gastropoda</taxon>
        <taxon>Patellogastropoda</taxon>
        <taxon>Lottioidea</taxon>
        <taxon>Lottiidae</taxon>
        <taxon>Lottia</taxon>
    </lineage>
</organism>
<dbReference type="CTD" id="20235720"/>
<dbReference type="Gene3D" id="1.25.40.10">
    <property type="entry name" value="Tetratricopeptide repeat domain"/>
    <property type="match status" value="2"/>
</dbReference>
<proteinExistence type="predicted"/>
<dbReference type="InterPro" id="IPR011990">
    <property type="entry name" value="TPR-like_helical_dom_sf"/>
</dbReference>
<evidence type="ECO:0008006" key="8">
    <source>
        <dbReference type="Google" id="ProtNLM"/>
    </source>
</evidence>
<dbReference type="OMA" id="HAKANIP"/>
<protein>
    <recommendedName>
        <fullName evidence="8">Calcineurin-binding protein cabin-1 MEF2-binding domain-containing protein</fullName>
    </recommendedName>
</protein>
<feature type="compositionally biased region" description="Polar residues" evidence="5">
    <location>
        <begin position="1776"/>
        <end position="1791"/>
    </location>
</feature>
<keyword evidence="7" id="KW-1185">Reference proteome</keyword>
<dbReference type="SMART" id="SM00028">
    <property type="entry name" value="TPR"/>
    <property type="match status" value="4"/>
</dbReference>
<dbReference type="InterPro" id="IPR019734">
    <property type="entry name" value="TPR_rpt"/>
</dbReference>
<evidence type="ECO:0000313" key="7">
    <source>
        <dbReference type="Proteomes" id="UP000030746"/>
    </source>
</evidence>
<feature type="region of interest" description="Disordered" evidence="5">
    <location>
        <begin position="1598"/>
        <end position="1625"/>
    </location>
</feature>
<dbReference type="PROSITE" id="PS50005">
    <property type="entry name" value="TPR"/>
    <property type="match status" value="2"/>
</dbReference>
<keyword evidence="4" id="KW-0175">Coiled coil</keyword>
<dbReference type="GO" id="GO:0006325">
    <property type="term" value="P:chromatin organization"/>
    <property type="evidence" value="ECO:0007669"/>
    <property type="project" value="InterPro"/>
</dbReference>
<feature type="compositionally biased region" description="Basic and acidic residues" evidence="5">
    <location>
        <begin position="2261"/>
        <end position="2270"/>
    </location>
</feature>
<feature type="compositionally biased region" description="Polar residues" evidence="5">
    <location>
        <begin position="2365"/>
        <end position="2398"/>
    </location>
</feature>
<feature type="region of interest" description="Disordered" evidence="5">
    <location>
        <begin position="2363"/>
        <end position="2403"/>
    </location>
</feature>
<feature type="region of interest" description="Disordered" evidence="5">
    <location>
        <begin position="759"/>
        <end position="782"/>
    </location>
</feature>
<feature type="repeat" description="TPR" evidence="3">
    <location>
        <begin position="1353"/>
        <end position="1386"/>
    </location>
</feature>
<feature type="compositionally biased region" description="Low complexity" evidence="5">
    <location>
        <begin position="2157"/>
        <end position="2170"/>
    </location>
</feature>
<feature type="region of interest" description="Disordered" evidence="5">
    <location>
        <begin position="2154"/>
        <end position="2272"/>
    </location>
</feature>
<feature type="compositionally biased region" description="Low complexity" evidence="5">
    <location>
        <begin position="2190"/>
        <end position="2208"/>
    </location>
</feature>
<feature type="compositionally biased region" description="Basic and acidic residues" evidence="5">
    <location>
        <begin position="1748"/>
        <end position="1775"/>
    </location>
</feature>
<evidence type="ECO:0000256" key="1">
    <source>
        <dbReference type="ARBA" id="ARBA00004123"/>
    </source>
</evidence>
<feature type="compositionally biased region" description="Basic and acidic residues" evidence="5">
    <location>
        <begin position="1669"/>
        <end position="1687"/>
    </location>
</feature>
<evidence type="ECO:0000256" key="4">
    <source>
        <dbReference type="SAM" id="Coils"/>
    </source>
</evidence>
<dbReference type="PANTHER" id="PTHR15502">
    <property type="entry name" value="CALCINEURIN-BINDING PROTEIN CABIN 1-RELATED"/>
    <property type="match status" value="1"/>
</dbReference>
<dbReference type="GeneID" id="20235720"/>
<evidence type="ECO:0000256" key="3">
    <source>
        <dbReference type="PROSITE-ProRule" id="PRU00339"/>
    </source>
</evidence>
<feature type="compositionally biased region" description="Polar residues" evidence="5">
    <location>
        <begin position="2236"/>
        <end position="2260"/>
    </location>
</feature>
<dbReference type="Proteomes" id="UP000030746">
    <property type="component" value="Unassembled WGS sequence"/>
</dbReference>
<evidence type="ECO:0000256" key="5">
    <source>
        <dbReference type="SAM" id="MobiDB-lite"/>
    </source>
</evidence>
<reference evidence="6 7" key="1">
    <citation type="journal article" date="2013" name="Nature">
        <title>Insights into bilaterian evolution from three spiralian genomes.</title>
        <authorList>
            <person name="Simakov O."/>
            <person name="Marletaz F."/>
            <person name="Cho S.J."/>
            <person name="Edsinger-Gonzales E."/>
            <person name="Havlak P."/>
            <person name="Hellsten U."/>
            <person name="Kuo D.H."/>
            <person name="Larsson T."/>
            <person name="Lv J."/>
            <person name="Arendt D."/>
            <person name="Savage R."/>
            <person name="Osoegawa K."/>
            <person name="de Jong P."/>
            <person name="Grimwood J."/>
            <person name="Chapman J.A."/>
            <person name="Shapiro H."/>
            <person name="Aerts A."/>
            <person name="Otillar R.P."/>
            <person name="Terry A.Y."/>
            <person name="Boore J.L."/>
            <person name="Grigoriev I.V."/>
            <person name="Lindberg D.R."/>
            <person name="Seaver E.C."/>
            <person name="Weisblat D.A."/>
            <person name="Putnam N.H."/>
            <person name="Rokhsar D.S."/>
        </authorList>
    </citation>
    <scope>NUCLEOTIDE SEQUENCE [LARGE SCALE GENOMIC DNA]</scope>
</reference>
<keyword evidence="3" id="KW-0802">TPR repeat</keyword>
<feature type="compositionally biased region" description="Acidic residues" evidence="5">
    <location>
        <begin position="760"/>
        <end position="777"/>
    </location>
</feature>
<feature type="region of interest" description="Disordered" evidence="5">
    <location>
        <begin position="1641"/>
        <end position="1850"/>
    </location>
</feature>
<feature type="compositionally biased region" description="Polar residues" evidence="5">
    <location>
        <begin position="561"/>
        <end position="570"/>
    </location>
</feature>
<feature type="region of interest" description="Disordered" evidence="5">
    <location>
        <begin position="357"/>
        <end position="570"/>
    </location>
</feature>
<dbReference type="STRING" id="225164.V4C747"/>
<feature type="compositionally biased region" description="Basic and acidic residues" evidence="5">
    <location>
        <begin position="363"/>
        <end position="388"/>
    </location>
</feature>
<feature type="compositionally biased region" description="Basic and acidic residues" evidence="5">
    <location>
        <begin position="397"/>
        <end position="417"/>
    </location>
</feature>
<name>V4C747_LOTGI</name>
<dbReference type="GO" id="GO:0031491">
    <property type="term" value="F:nucleosome binding"/>
    <property type="evidence" value="ECO:0007669"/>
    <property type="project" value="TreeGrafter"/>
</dbReference>
<dbReference type="SUPFAM" id="SSF48452">
    <property type="entry name" value="TPR-like"/>
    <property type="match status" value="2"/>
</dbReference>
<evidence type="ECO:0000256" key="2">
    <source>
        <dbReference type="ARBA" id="ARBA00023242"/>
    </source>
</evidence>
<dbReference type="GO" id="GO:0005634">
    <property type="term" value="C:nucleus"/>
    <property type="evidence" value="ECO:0007669"/>
    <property type="project" value="UniProtKB-SubCell"/>
</dbReference>
<feature type="compositionally biased region" description="Low complexity" evidence="5">
    <location>
        <begin position="485"/>
        <end position="494"/>
    </location>
</feature>
<feature type="compositionally biased region" description="Low complexity" evidence="5">
    <location>
        <begin position="1646"/>
        <end position="1659"/>
    </location>
</feature>
<feature type="compositionally biased region" description="Basic and acidic residues" evidence="5">
    <location>
        <begin position="1824"/>
        <end position="1836"/>
    </location>
</feature>
<feature type="compositionally biased region" description="Low complexity" evidence="5">
    <location>
        <begin position="599"/>
        <end position="619"/>
    </location>
</feature>
<dbReference type="InterPro" id="IPR033053">
    <property type="entry name" value="Hir3/CABIN1"/>
</dbReference>
<dbReference type="RefSeq" id="XP_009051371.1">
    <property type="nucleotide sequence ID" value="XM_009053123.1"/>
</dbReference>
<feature type="compositionally biased region" description="Low complexity" evidence="5">
    <location>
        <begin position="651"/>
        <end position="665"/>
    </location>
</feature>
<feature type="coiled-coil region" evidence="4">
    <location>
        <begin position="2053"/>
        <end position="2080"/>
    </location>
</feature>
<feature type="compositionally biased region" description="Basic and acidic residues" evidence="5">
    <location>
        <begin position="1884"/>
        <end position="1898"/>
    </location>
</feature>
<comment type="subcellular location">
    <subcellularLocation>
        <location evidence="1">Nucleus</location>
    </subcellularLocation>
</comment>
<feature type="region of interest" description="Disordered" evidence="5">
    <location>
        <begin position="693"/>
        <end position="717"/>
    </location>
</feature>
<feature type="compositionally biased region" description="Basic and acidic residues" evidence="5">
    <location>
        <begin position="1792"/>
        <end position="1806"/>
    </location>
</feature>
<dbReference type="OrthoDB" id="77564at2759"/>
<sequence length="2437" mass="274880">MVTEMSESKNLLNSKSELSSEEKFEILVFDVLYNSAVAQPPLIPDKSQIVLVDKIRIAALNESSSDGSDSSSSEALTKEAKEAEVFGWYNKALVLQRQGNIFDSESTFLQIIDHPFLDEAKELIENEVEGAIHPGLALLYSVHKNLAGIALSRQDEKTALQHYLEAVKIDESEVTVWFKIGKIAVNEHNYSLAKLAFEQGLVCNPNHWPCLDRIVTITYAYNNMWNCLEYIAKSLELDSSYGKGLAIRDQIFKEQPELKSMSKRLFSLCDPVVERNKCEKKEAEEYIKEAINIRDKRRELAKPQPPPVIKLPEKIDKYTWKRVGECLVSLINYALEPNRSVSLCLPIDMSDYENVLEQPMETDVPKKEVSDKEDTKMESNTIKQDKVESACSVTSKADAENKSLETKEPKDIEKPGPDETTAIETKPDLDTSFTESSQDSDAEMTELTEQSSSESVVILDLEQDVDSQKSANTVSNGPAAEVKTSSSDSQVSSSTNVVATSLPSSQLTEAGTTSQVTTVDSEAADSQSSQKIETDDPMSSQVKISSSQSSFKEDSKVSSQMESQPVSQVSDVEMTASNILAQVAAKVAADSSVTTPADSQQSSQMSTTQESSNTQTTNQDNVDSDCVVVEVSTENQSIFPKAAEKTDAEISSSANKSSSQQKPKTSSILANMIVGDFLPAEDVVQDFDYGSLFKDNEAKPGTPTSRNDLNKKRKRLYLDDRYGNKRRSARVKHTKDQKQEESVNFQELLQKFLPSSLVQNDEEDDEEMRSDETESEQETNKKDVVVKTEDVEYLKTTEDKDVREFIKSCIKNGGIVHLCIKYLITLAHQDHKIWQEEVHKSFLDVFKTLRPITSFPDLFSESIPIDMKYDFSKIGLVGCELLLDEYVRINGSLEKDVLSRDEIEDIFSRYLREDLWYILFCIGFPTVIQDSPSYCIRVHWLRGRFYLLQGDIEQAVVCFEQVLYYLKELEEKESKLFIKLQNCHSDQLITPEKVTNRKDNVQRSHSLGQTQKLFESESYDKVIDTLLKTFEESRNKVPQSSVAPSERHSQIKLLQKALFKDGDMQKCILWGEVCYSEALHYYRKAATPTQREEWAKTMVEVLNSLNKAFEKDVTASKGLPSFNKIRFSENLIKIIETMMDVSPNVTEMPVGTVIPWLLLYRLIHHEEVKLHSMIASQSKDQADVLEGAISTSLMLLSVAHEYLGRHSWCTKNNGAVLLLFLKVLRKERNKSKLSASLKEELDVAFEQCIYCLYGHPNKKSKSRRLHDHNSPPISLTWTRAQAVFEYYKPSTVPEFDSYKTSTVSTELEGLLRRVFVLVPEELGGAGKVDTVVKYIDGDVNTPPSFETDNLVLKELYYLLADYYFKNKETSKAIRFYQCDLCVNPKRLDSWAGTALARMSQLEQKLNSMELKLDMPIHKKAIAALRCFKRAVEINDTTRTLWIEYGSLAYQLHSHSSRQLKLKDWFSLDQELLQIVNDMKPEMLQIARNCYWKASECEADGSEEEWLHHYMMGKIKEKKRAHPKDYLEHYRQAAIYLHEDEAVYPKKIVFSHSPPHLAIEALEVFYRLHATILKHLIRDDGTHDYKLFEEYITEAANSPFAKGREKRQERRESTNEDSSSNSAYCFSKQKPVYHMTPQDHTYSKLMSSSSGSDTDNNSSSLVENPGSNKAGKESTESVEKPIKLEKQTTEPFVPSAAFDGAEGAGSEQPEKMDTSDNQFTKEVGGMSMETAKEAPSFYSEMSPKSETTVTDKTEKENISAKPDTDKSENPKMDNSKSDNINVDNSKSENSNVDDCKAENSNVDDSKSENQNVFVSECKKSAPKGDNSKSENSNKDETQCESAAASKTEEDMVIDLTESDEDLSKKTCLYPDQRVDLKTHSNTPKTDSERKIQDKPKDDAEAQVVDPEVKRKELISSCMKTLNMCLSRFPNHYKSVYRLAYAYTYSKNHKNLQFARDLLLGTNHWQKTDHMSSPGLFHERKTANFFQGIWKIPVQEIDRAGSFASHMNKAICLLLDILKELNDNRMLYNVHVQLLRVPDSGKKFLRDSERIYLWKQAYKNTIDVLMNKCDQLDKENNEEKRLSFLMDVYKVWHHGVHKINKLTELTNKLFIRTYRLARRDKVDNNIAVIEQASKFCQQRQNQTKLPQIPHRPALTLFKPQESQSDSSLFSPSKSDKESIFFSPPPKRVSGLSTCSSPVPNSPSTPSLSSSRYIATPETPTGSYLSSPVSSKSLLASNLGKSDTSNVKPQSHATGQLMSSKTTEQGDKGKSDGTSKSALKIAEPMKNILMQAVTNVKKDVKPSSTAVAPTKSLPLFSTKQSTASVEPSQKFMVSKGTVSLLNQSLAHAATTAKAQNKPIPKQIPIQASKKTSQVAQHQPNKSSGSISNVRRTSNQSSSQARSPVEEVETLIEAPVDAGDDFLIMSNPDELIQSFLGYHNL</sequence>
<feature type="compositionally biased region" description="Polar residues" evidence="5">
    <location>
        <begin position="495"/>
        <end position="531"/>
    </location>
</feature>
<feature type="compositionally biased region" description="Low complexity" evidence="5">
    <location>
        <begin position="539"/>
        <end position="550"/>
    </location>
</feature>